<dbReference type="GO" id="GO:0003779">
    <property type="term" value="F:actin binding"/>
    <property type="evidence" value="ECO:0007669"/>
    <property type="project" value="InterPro"/>
</dbReference>
<sequence length="387" mass="38039">MPAPPPPPPPPPPPGAAGGPPPPPPPPPPGNLPQRPAAKEVKDRGALLGDIQKGRQLKKAQTNDRSAPVVGGSSGGGGGGPPVGGAPPVPGLQPPGGGGNRARSNSEQGGGNTTTGTESAPQLGGLFAGVGMPKLRKTGGGVNMQETAHAPTSLTKTLKPTSRSTTKRQSRSIIRATPSTKRTPSTHGTKSPTPTFRPSPSKRQPKRNPLSTTSTTTPAPAPAAPSPIPAAAPPPPPPSAPPKAPSPEPPPSAPAPPPPPPPPPASGGGIPTAGGKSLGSASQGQSAQQGGSGYGASYMMDASSYTLTNGSSSGLPSSGGGRSRGNSSVNALGGGGGAGGRPEPVEDRRWKFQDDSQLPMPRPLMGGAKRYRAGRGSSVPLDVGAFG</sequence>
<feature type="region of interest" description="Disordered" evidence="1">
    <location>
        <begin position="1"/>
        <end position="387"/>
    </location>
</feature>
<organism evidence="3 4">
    <name type="scientific">Hortaea werneckii EXF-2000</name>
    <dbReference type="NCBI Taxonomy" id="1157616"/>
    <lineage>
        <taxon>Eukaryota</taxon>
        <taxon>Fungi</taxon>
        <taxon>Dikarya</taxon>
        <taxon>Ascomycota</taxon>
        <taxon>Pezizomycotina</taxon>
        <taxon>Dothideomycetes</taxon>
        <taxon>Dothideomycetidae</taxon>
        <taxon>Mycosphaerellales</taxon>
        <taxon>Teratosphaeriaceae</taxon>
        <taxon>Hortaea</taxon>
    </lineage>
</organism>
<dbReference type="InterPro" id="IPR003124">
    <property type="entry name" value="WH2_dom"/>
</dbReference>
<dbReference type="PRINTS" id="PR01218">
    <property type="entry name" value="PSTLEXTENSIN"/>
</dbReference>
<keyword evidence="4" id="KW-1185">Reference proteome</keyword>
<evidence type="ECO:0000313" key="4">
    <source>
        <dbReference type="Proteomes" id="UP000194280"/>
    </source>
</evidence>
<feature type="compositionally biased region" description="Polar residues" evidence="1">
    <location>
        <begin position="177"/>
        <end position="202"/>
    </location>
</feature>
<feature type="compositionally biased region" description="Pro residues" evidence="1">
    <location>
        <begin position="1"/>
        <end position="31"/>
    </location>
</feature>
<dbReference type="InterPro" id="IPR003882">
    <property type="entry name" value="Pistil_extensin"/>
</dbReference>
<protein>
    <recommendedName>
        <fullName evidence="2">WH2 domain-containing protein</fullName>
    </recommendedName>
</protein>
<dbReference type="STRING" id="1157616.A0A1Z5T563"/>
<feature type="compositionally biased region" description="Low complexity" evidence="1">
    <location>
        <begin position="273"/>
        <end position="289"/>
    </location>
</feature>
<accession>A0A1Z5T563</accession>
<comment type="caution">
    <text evidence="3">The sequence shown here is derived from an EMBL/GenBank/DDBJ whole genome shotgun (WGS) entry which is preliminary data.</text>
</comment>
<feature type="compositionally biased region" description="Gly residues" evidence="1">
    <location>
        <begin position="72"/>
        <end position="83"/>
    </location>
</feature>
<feature type="domain" description="WH2" evidence="2">
    <location>
        <begin position="43"/>
        <end position="60"/>
    </location>
</feature>
<proteinExistence type="predicted"/>
<feature type="compositionally biased region" description="Pro residues" evidence="1">
    <location>
        <begin position="219"/>
        <end position="265"/>
    </location>
</feature>
<dbReference type="OrthoDB" id="2430277at2759"/>
<dbReference type="Pfam" id="PF02205">
    <property type="entry name" value="WH2"/>
    <property type="match status" value="1"/>
</dbReference>
<evidence type="ECO:0000256" key="1">
    <source>
        <dbReference type="SAM" id="MobiDB-lite"/>
    </source>
</evidence>
<evidence type="ECO:0000259" key="2">
    <source>
        <dbReference type="PROSITE" id="PS51082"/>
    </source>
</evidence>
<dbReference type="EMBL" id="MUNK01000119">
    <property type="protein sequence ID" value="OTA31197.1"/>
    <property type="molecule type" value="Genomic_DNA"/>
</dbReference>
<evidence type="ECO:0000313" key="3">
    <source>
        <dbReference type="EMBL" id="OTA31197.1"/>
    </source>
</evidence>
<feature type="compositionally biased region" description="Basic and acidic residues" evidence="1">
    <location>
        <begin position="343"/>
        <end position="354"/>
    </location>
</feature>
<dbReference type="VEuPathDB" id="FungiDB:BTJ68_08946"/>
<gene>
    <name evidence="3" type="ORF">BTJ68_08946</name>
</gene>
<dbReference type="AlphaFoldDB" id="A0A1Z5T563"/>
<name>A0A1Z5T563_HORWE</name>
<reference evidence="3 4" key="1">
    <citation type="submission" date="2017-01" db="EMBL/GenBank/DDBJ databases">
        <title>The recent genome duplication of the halophilic yeast Hortaea werneckii: insights from long-read sequencing.</title>
        <authorList>
            <person name="Sinha S."/>
            <person name="Flibotte S."/>
            <person name="Neira M."/>
            <person name="Lenassi M."/>
            <person name="Gostincar C."/>
            <person name="Stajich J.E."/>
            <person name="Nislow C.E."/>
        </authorList>
    </citation>
    <scope>NUCLEOTIDE SEQUENCE [LARGE SCALE GENOMIC DNA]</scope>
    <source>
        <strain evidence="3 4">EXF-2000</strain>
    </source>
</reference>
<dbReference type="PROSITE" id="PS51082">
    <property type="entry name" value="WH2"/>
    <property type="match status" value="1"/>
</dbReference>
<dbReference type="InParanoid" id="A0A1Z5T563"/>
<feature type="compositionally biased region" description="Pro residues" evidence="1">
    <location>
        <begin position="84"/>
        <end position="93"/>
    </location>
</feature>
<feature type="compositionally biased region" description="Polar residues" evidence="1">
    <location>
        <begin position="144"/>
        <end position="160"/>
    </location>
</feature>
<feature type="compositionally biased region" description="Low complexity" evidence="1">
    <location>
        <begin position="306"/>
        <end position="316"/>
    </location>
</feature>
<dbReference type="Proteomes" id="UP000194280">
    <property type="component" value="Unassembled WGS sequence"/>
</dbReference>